<organism evidence="1 2">
    <name type="scientific">Bradyrhizobium erythrophlei</name>
    <dbReference type="NCBI Taxonomy" id="1437360"/>
    <lineage>
        <taxon>Bacteria</taxon>
        <taxon>Pseudomonadati</taxon>
        <taxon>Pseudomonadota</taxon>
        <taxon>Alphaproteobacteria</taxon>
        <taxon>Hyphomicrobiales</taxon>
        <taxon>Nitrobacteraceae</taxon>
        <taxon>Bradyrhizobium</taxon>
    </lineage>
</organism>
<evidence type="ECO:0000313" key="2">
    <source>
        <dbReference type="Proteomes" id="UP000184096"/>
    </source>
</evidence>
<reference evidence="2" key="1">
    <citation type="submission" date="2016-11" db="EMBL/GenBank/DDBJ databases">
        <authorList>
            <person name="Varghese N."/>
            <person name="Submissions S."/>
        </authorList>
    </citation>
    <scope>NUCLEOTIDE SEQUENCE [LARGE SCALE GENOMIC DNA]</scope>
    <source>
        <strain evidence="2">GAS401</strain>
    </source>
</reference>
<proteinExistence type="predicted"/>
<evidence type="ECO:0000313" key="1">
    <source>
        <dbReference type="EMBL" id="SHN66518.1"/>
    </source>
</evidence>
<sequence>MNQRHNARKATIRMVKAAMQAMRKVMGSIVLALRIIAQ</sequence>
<keyword evidence="2" id="KW-1185">Reference proteome</keyword>
<dbReference type="AlphaFoldDB" id="A0A1M7T713"/>
<dbReference type="EMBL" id="LT670849">
    <property type="protein sequence ID" value="SHN66518.1"/>
    <property type="molecule type" value="Genomic_DNA"/>
</dbReference>
<protein>
    <submittedName>
        <fullName evidence="1">Uncharacterized protein</fullName>
    </submittedName>
</protein>
<dbReference type="Proteomes" id="UP000184096">
    <property type="component" value="Chromosome I"/>
</dbReference>
<gene>
    <name evidence="1" type="ORF">SAMN05444170_0970</name>
</gene>
<name>A0A1M7T713_9BRAD</name>
<accession>A0A1M7T713</accession>